<protein>
    <recommendedName>
        <fullName evidence="6">Chromosome segregation ATPase</fullName>
    </recommendedName>
</protein>
<dbReference type="Proteomes" id="UP000183174">
    <property type="component" value="Unassembled WGS sequence"/>
</dbReference>
<evidence type="ECO:0000313" key="5">
    <source>
        <dbReference type="Proteomes" id="UP000183174"/>
    </source>
</evidence>
<evidence type="ECO:0000256" key="1">
    <source>
        <dbReference type="SAM" id="Coils"/>
    </source>
</evidence>
<organism evidence="4 5">
    <name type="scientific">Bradyrhizobium yuanmingense</name>
    <dbReference type="NCBI Taxonomy" id="108015"/>
    <lineage>
        <taxon>Bacteria</taxon>
        <taxon>Pseudomonadati</taxon>
        <taxon>Pseudomonadota</taxon>
        <taxon>Alphaproteobacteria</taxon>
        <taxon>Hyphomicrobiales</taxon>
        <taxon>Nitrobacteraceae</taxon>
        <taxon>Bradyrhizobium</taxon>
    </lineage>
</organism>
<dbReference type="SUPFAM" id="SSF161270">
    <property type="entry name" value="PspA lactotransferrin-binding region"/>
    <property type="match status" value="1"/>
</dbReference>
<gene>
    <name evidence="4" type="ORF">GA0061099_1003757</name>
</gene>
<feature type="coiled-coil region" evidence="1">
    <location>
        <begin position="106"/>
        <end position="231"/>
    </location>
</feature>
<evidence type="ECO:0008006" key="6">
    <source>
        <dbReference type="Google" id="ProtNLM"/>
    </source>
</evidence>
<name>A0A1C3VFU4_9BRAD</name>
<feature type="compositionally biased region" description="Low complexity" evidence="2">
    <location>
        <begin position="393"/>
        <end position="408"/>
    </location>
</feature>
<accession>A0A1C3VFU4</accession>
<dbReference type="Gene3D" id="1.10.287.1490">
    <property type="match status" value="1"/>
</dbReference>
<keyword evidence="3" id="KW-0472">Membrane</keyword>
<evidence type="ECO:0000256" key="2">
    <source>
        <dbReference type="SAM" id="MobiDB-lite"/>
    </source>
</evidence>
<dbReference type="AlphaFoldDB" id="A0A1C3VFU4"/>
<feature type="coiled-coil region" evidence="1">
    <location>
        <begin position="267"/>
        <end position="334"/>
    </location>
</feature>
<sequence length="437" mass="48025">MVEPIMYLAIGFLLSMLCGLAIVPLVHNRAVRLTTRRLEAATPLSMAEIQADKDQLRAEFAMSARRLEMSVEQLKNKTTSQLAELGKKSDAINRMKIELGEKNATIFALEAREKAVKEQLRATEEEFAAKTASLREAEIALTDKQAELAKINSELSDRSMMAESRQVELVAVRAQIEELKHRVGDAEKEFAATQARLAQERTESETASRELGEARGRVENLSQRVTELDRQLIVQVKEAEMLSSRVADLEGRLATQGKLLAERDYENNQLRQANEANERTIKELRVEIAGLSGGKSSAAMEQLRAEKAALEEQLRSARDERAKLQRDINAIQQQAESSWATERMENALLRERINDIAAEVAKLAMQLEGPNSPIEALLAAEAGQPPKPAPRPANDAATNGAATSSGSAPRLPEGGGTLAERIRALQAHASRARQQGA</sequence>
<dbReference type="EMBL" id="FMAE01000003">
    <property type="protein sequence ID" value="SCB26549.1"/>
    <property type="molecule type" value="Genomic_DNA"/>
</dbReference>
<dbReference type="RefSeq" id="WP_074447726.1">
    <property type="nucleotide sequence ID" value="NZ_FMAE01000003.1"/>
</dbReference>
<feature type="region of interest" description="Disordered" evidence="2">
    <location>
        <begin position="378"/>
        <end position="437"/>
    </location>
</feature>
<evidence type="ECO:0000256" key="3">
    <source>
        <dbReference type="SAM" id="Phobius"/>
    </source>
</evidence>
<reference evidence="4 5" key="1">
    <citation type="submission" date="2016-08" db="EMBL/GenBank/DDBJ databases">
        <authorList>
            <person name="Seilhamer J.J."/>
        </authorList>
    </citation>
    <scope>NUCLEOTIDE SEQUENCE [LARGE SCALE GENOMIC DNA]</scope>
    <source>
        <strain evidence="4 5">CCBAU 10071</strain>
    </source>
</reference>
<proteinExistence type="predicted"/>
<keyword evidence="3" id="KW-0812">Transmembrane</keyword>
<feature type="transmembrane region" description="Helical" evidence="3">
    <location>
        <begin position="6"/>
        <end position="27"/>
    </location>
</feature>
<keyword evidence="3" id="KW-1133">Transmembrane helix</keyword>
<evidence type="ECO:0000313" key="4">
    <source>
        <dbReference type="EMBL" id="SCB26549.1"/>
    </source>
</evidence>
<keyword evidence="1" id="KW-0175">Coiled coil</keyword>